<reference evidence="2 3" key="1">
    <citation type="submission" date="2019-05" db="EMBL/GenBank/DDBJ databases">
        <authorList>
            <person name="Qu J.-H."/>
        </authorList>
    </citation>
    <scope>NUCLEOTIDE SEQUENCE [LARGE SCALE GENOMIC DNA]</scope>
    <source>
        <strain evidence="2 3">T17</strain>
    </source>
</reference>
<dbReference type="Gene3D" id="3.40.630.30">
    <property type="match status" value="1"/>
</dbReference>
<keyword evidence="3" id="KW-1185">Reference proteome</keyword>
<gene>
    <name evidence="2" type="ORF">FEN17_05735</name>
</gene>
<organism evidence="2 3">
    <name type="scientific">Dyadobacter luticola</name>
    <dbReference type="NCBI Taxonomy" id="1979387"/>
    <lineage>
        <taxon>Bacteria</taxon>
        <taxon>Pseudomonadati</taxon>
        <taxon>Bacteroidota</taxon>
        <taxon>Cytophagia</taxon>
        <taxon>Cytophagales</taxon>
        <taxon>Spirosomataceae</taxon>
        <taxon>Dyadobacter</taxon>
    </lineage>
</organism>
<dbReference type="EMBL" id="VCEJ01000002">
    <property type="protein sequence ID" value="TLV03112.1"/>
    <property type="molecule type" value="Genomic_DNA"/>
</dbReference>
<accession>A0A5R9L3F9</accession>
<dbReference type="SUPFAM" id="SSF55729">
    <property type="entry name" value="Acyl-CoA N-acyltransferases (Nat)"/>
    <property type="match status" value="1"/>
</dbReference>
<dbReference type="RefSeq" id="WP_138364319.1">
    <property type="nucleotide sequence ID" value="NZ_VCEJ01000002.1"/>
</dbReference>
<evidence type="ECO:0000259" key="1">
    <source>
        <dbReference type="PROSITE" id="PS51186"/>
    </source>
</evidence>
<evidence type="ECO:0000313" key="2">
    <source>
        <dbReference type="EMBL" id="TLV03112.1"/>
    </source>
</evidence>
<dbReference type="Proteomes" id="UP000306402">
    <property type="component" value="Unassembled WGS sequence"/>
</dbReference>
<dbReference type="InterPro" id="IPR016181">
    <property type="entry name" value="Acyl_CoA_acyltransferase"/>
</dbReference>
<dbReference type="Gene3D" id="3.40.630.90">
    <property type="match status" value="1"/>
</dbReference>
<feature type="domain" description="N-acetyltransferase" evidence="1">
    <location>
        <begin position="1"/>
        <end position="140"/>
    </location>
</feature>
<dbReference type="AlphaFoldDB" id="A0A5R9L3F9"/>
<dbReference type="PROSITE" id="PS51186">
    <property type="entry name" value="GNAT"/>
    <property type="match status" value="1"/>
</dbReference>
<dbReference type="CDD" id="cd04301">
    <property type="entry name" value="NAT_SF"/>
    <property type="match status" value="1"/>
</dbReference>
<sequence length="265" mass="30174">MHTEFTSEDLAQLPALQPPTWGNLIPRFEYFIKSEHCKPIKIAENGEVVAIGTSILHGDTAWLACIITHPEHRKKGLGNAMTLSLISELDRAKYPTIYLDATEFGFPVYLKIGFELEELYLHFRREKPLLEHVISKQILPSEEKWKAGIFEVDKIVSGEERSGVLSDFLANAFVYVENAQVLGYYIPDWGDNPIMAVTNQAGLELMKLRNQTNDEARLPESNIAAIQFLKENGFTQFQTSRRMFLGTKRIWKADKIFNRISGQLG</sequence>
<evidence type="ECO:0000313" key="3">
    <source>
        <dbReference type="Proteomes" id="UP000306402"/>
    </source>
</evidence>
<name>A0A5R9L3F9_9BACT</name>
<dbReference type="OrthoDB" id="1096234at2"/>
<dbReference type="Pfam" id="PF00583">
    <property type="entry name" value="Acetyltransf_1"/>
    <property type="match status" value="1"/>
</dbReference>
<dbReference type="InterPro" id="IPR000182">
    <property type="entry name" value="GNAT_dom"/>
</dbReference>
<dbReference type="Pfam" id="PF18014">
    <property type="entry name" value="Acetyltransf_18"/>
    <property type="match status" value="1"/>
</dbReference>
<proteinExistence type="predicted"/>
<dbReference type="InterPro" id="IPR041496">
    <property type="entry name" value="YitH/HolE_GNAT"/>
</dbReference>
<keyword evidence="2" id="KW-0808">Transferase</keyword>
<protein>
    <submittedName>
        <fullName evidence="2">GNAT family N-acetyltransferase</fullName>
    </submittedName>
</protein>
<dbReference type="GO" id="GO:0016747">
    <property type="term" value="F:acyltransferase activity, transferring groups other than amino-acyl groups"/>
    <property type="evidence" value="ECO:0007669"/>
    <property type="project" value="InterPro"/>
</dbReference>
<comment type="caution">
    <text evidence="2">The sequence shown here is derived from an EMBL/GenBank/DDBJ whole genome shotgun (WGS) entry which is preliminary data.</text>
</comment>